<keyword evidence="3" id="KW-1185">Reference proteome</keyword>
<dbReference type="Proteomes" id="UP001150538">
    <property type="component" value="Unassembled WGS sequence"/>
</dbReference>
<dbReference type="Pfam" id="PF00106">
    <property type="entry name" value="adh_short"/>
    <property type="match status" value="1"/>
</dbReference>
<dbReference type="GO" id="GO:0016491">
    <property type="term" value="F:oxidoreductase activity"/>
    <property type="evidence" value="ECO:0007669"/>
    <property type="project" value="UniProtKB-KW"/>
</dbReference>
<dbReference type="SUPFAM" id="SSF51735">
    <property type="entry name" value="NAD(P)-binding Rossmann-fold domains"/>
    <property type="match status" value="1"/>
</dbReference>
<reference evidence="2" key="1">
    <citation type="submission" date="2022-07" db="EMBL/GenBank/DDBJ databases">
        <title>Phylogenomic reconstructions and comparative analyses of Kickxellomycotina fungi.</title>
        <authorList>
            <person name="Reynolds N.K."/>
            <person name="Stajich J.E."/>
            <person name="Barry K."/>
            <person name="Grigoriev I.V."/>
            <person name="Crous P."/>
            <person name="Smith M.E."/>
        </authorList>
    </citation>
    <scope>NUCLEOTIDE SEQUENCE</scope>
    <source>
        <strain evidence="2">NBRC 100468</strain>
    </source>
</reference>
<dbReference type="InterPro" id="IPR036291">
    <property type="entry name" value="NAD(P)-bd_dom_sf"/>
</dbReference>
<sequence length="358" mass="39976">MSFASFINCSQSKIAKTHIPVFIKQVLVVLVEIVYNLFHTFDKSIPNTRSRVNHYIQSAIRAHRDSGSSEKKVAIVTGAYRGIGYEHTKSLATAGYKVIMACRDKKAAEEAITKLKRQTGLEGDDSFEFMPLDLGSFASINSFVEEYKKKNLPINLFVANAGIMMLPRYTETADGIESQFGVNHLGHFYLINSLLDIIKKSAPARVVIISSIAQYATNKIDYDAILDKSKYSADYNYAISKLANVTFANSLARKLEGTDVVVNSLHPGAVHSGLTRYLPLNSVLDFVLRFLFISPFEGSSNQTFVALDPEQTQSGKFYSHELLMHPHDASLDVGEQDKLWEFSEKLISDINSKLKLKK</sequence>
<keyword evidence="1" id="KW-0560">Oxidoreductase</keyword>
<gene>
    <name evidence="2" type="ORF">H4219_001776</name>
</gene>
<comment type="caution">
    <text evidence="2">The sequence shown here is derived from an EMBL/GenBank/DDBJ whole genome shotgun (WGS) entry which is preliminary data.</text>
</comment>
<dbReference type="AlphaFoldDB" id="A0A9W7ZZ75"/>
<dbReference type="InterPro" id="IPR002347">
    <property type="entry name" value="SDR_fam"/>
</dbReference>
<dbReference type="EMBL" id="JANBPU010000022">
    <property type="protein sequence ID" value="KAJ1919747.1"/>
    <property type="molecule type" value="Genomic_DNA"/>
</dbReference>
<dbReference type="CDD" id="cd05327">
    <property type="entry name" value="retinol-DH_like_SDR_c_like"/>
    <property type="match status" value="1"/>
</dbReference>
<evidence type="ECO:0000313" key="2">
    <source>
        <dbReference type="EMBL" id="KAJ1919747.1"/>
    </source>
</evidence>
<dbReference type="PANTHER" id="PTHR43157">
    <property type="entry name" value="PHOSPHATIDYLINOSITOL-GLYCAN BIOSYNTHESIS CLASS F PROTEIN-RELATED"/>
    <property type="match status" value="1"/>
</dbReference>
<evidence type="ECO:0000313" key="3">
    <source>
        <dbReference type="Proteomes" id="UP001150538"/>
    </source>
</evidence>
<organism evidence="2 3">
    <name type="scientific">Mycoemilia scoparia</name>
    <dbReference type="NCBI Taxonomy" id="417184"/>
    <lineage>
        <taxon>Eukaryota</taxon>
        <taxon>Fungi</taxon>
        <taxon>Fungi incertae sedis</taxon>
        <taxon>Zoopagomycota</taxon>
        <taxon>Kickxellomycotina</taxon>
        <taxon>Kickxellomycetes</taxon>
        <taxon>Kickxellales</taxon>
        <taxon>Kickxellaceae</taxon>
        <taxon>Mycoemilia</taxon>
    </lineage>
</organism>
<accession>A0A9W7ZZ75</accession>
<dbReference type="PRINTS" id="PR00081">
    <property type="entry name" value="GDHRDH"/>
</dbReference>
<evidence type="ECO:0000256" key="1">
    <source>
        <dbReference type="ARBA" id="ARBA00023002"/>
    </source>
</evidence>
<protein>
    <submittedName>
        <fullName evidence="2">Uncharacterized protein</fullName>
    </submittedName>
</protein>
<proteinExistence type="predicted"/>
<name>A0A9W7ZZ75_9FUNG</name>
<dbReference type="Gene3D" id="3.40.50.720">
    <property type="entry name" value="NAD(P)-binding Rossmann-like Domain"/>
    <property type="match status" value="1"/>
</dbReference>
<dbReference type="PANTHER" id="PTHR43157:SF31">
    <property type="entry name" value="PHOSPHATIDYLINOSITOL-GLYCAN BIOSYNTHESIS CLASS F PROTEIN"/>
    <property type="match status" value="1"/>
</dbReference>
<dbReference type="OrthoDB" id="191139at2759"/>